<comment type="caution">
    <text evidence="6">The sequence shown here is derived from an EMBL/GenBank/DDBJ whole genome shotgun (WGS) entry which is preliminary data.</text>
</comment>
<sequence length="879" mass="91176">MTTRNLDALFEPRSIALIGASNHEGSVGAVLARNLLETGFQGPVMAVNPHAASIRSTLAYPSIADLPIAPDLAVIAIPAAGVPDLIAELGARGCRAAVVISAGFDAGEHGLRQKLLDAARPHLLRIVGPNCLGFISPGRGVNASFAQLTPAAGGLALVSQSGAITTAALDWAAPRGFGFSHVVSLGDQADVDFGDMLDYLALDPRTHAILLYVESIHDARKFMTAGRIAARSKPVVVIKAGRGAAGARAAFSHTGALAGSDAVYDAAFRRAGMLRVTGLRELFDAVATLTAGLRIEGERLAILTNGGGAGVMAADALEAAGGRLATISEAGRKRLAAVLPPTAGLGNPIDIIGDAQPDRYRAALEVLLEEPEADAVLVMNCPTAVADSTAAARAVVETVAGRSRPVLSCWLGDPSAAEGRRVLAAAGIPAHETPEEAVLAFQHLAAHRASQRQLLRAPSAGAPQADKAAARALVEAAMATGRDRLTDPEARALLAAYAIPVIESREAPTPKAAGAVAEALGGPVALKILSPDISHKSDIGGVMLGLTGAAAVEAAAAHMLESIGAQKPEARLEGFIVEAMAVRPRAEELIVGLTQDAVFGPVVLFGRGGIAVELEADRAVGLAPLDEVLADDLIGRTRVAKRLAGYRDRPPADRAALGRVLTALSQLAIDLPEVAELDINPLLADADGVLALDARVRLAKPGPASRPAIGPYPEGLDRQMVVQGIAMTVRPIRPQDAPRLTEMVAKSSAEDVRLRFRAGLHGLPDSWAERLAHIDYDREMALVAELPDGAIAGVARLAADPEALRAEFALMVRSDWSGRGLGSQLLGALLDYAAGRGLKEMWGDTDRDNARMLGLAEAAGFKRAAGDDPSRIRMTRAFP</sequence>
<keyword evidence="4" id="KW-0067">ATP-binding</keyword>
<gene>
    <name evidence="6" type="ORF">QO010_003761</name>
</gene>
<dbReference type="Pfam" id="PF00583">
    <property type="entry name" value="Acetyltransf_1"/>
    <property type="match status" value="1"/>
</dbReference>
<evidence type="ECO:0000256" key="1">
    <source>
        <dbReference type="ARBA" id="ARBA00022532"/>
    </source>
</evidence>
<evidence type="ECO:0000256" key="4">
    <source>
        <dbReference type="ARBA" id="ARBA00022840"/>
    </source>
</evidence>
<dbReference type="InterPro" id="IPR016181">
    <property type="entry name" value="Acyl_CoA_acyltransferase"/>
</dbReference>
<name>A0ABU0IVC0_9CAUL</name>
<dbReference type="Gene3D" id="3.30.1490.20">
    <property type="entry name" value="ATP-grasp fold, A domain"/>
    <property type="match status" value="1"/>
</dbReference>
<dbReference type="CDD" id="cd04301">
    <property type="entry name" value="NAT_SF"/>
    <property type="match status" value="1"/>
</dbReference>
<keyword evidence="2" id="KW-0436">Ligase</keyword>
<evidence type="ECO:0000256" key="3">
    <source>
        <dbReference type="ARBA" id="ARBA00022741"/>
    </source>
</evidence>
<dbReference type="Pfam" id="PF13607">
    <property type="entry name" value="Succ_CoA_lig"/>
    <property type="match status" value="1"/>
</dbReference>
<dbReference type="Proteomes" id="UP001228905">
    <property type="component" value="Unassembled WGS sequence"/>
</dbReference>
<dbReference type="SUPFAM" id="SSF52210">
    <property type="entry name" value="Succinyl-CoA synthetase domains"/>
    <property type="match status" value="2"/>
</dbReference>
<dbReference type="SUPFAM" id="SSF56059">
    <property type="entry name" value="Glutathione synthetase ATP-binding domain-like"/>
    <property type="match status" value="1"/>
</dbReference>
<dbReference type="Gene3D" id="3.40.50.261">
    <property type="entry name" value="Succinyl-CoA synthetase domains"/>
    <property type="match status" value="2"/>
</dbReference>
<evidence type="ECO:0000313" key="7">
    <source>
        <dbReference type="Proteomes" id="UP001228905"/>
    </source>
</evidence>
<dbReference type="InterPro" id="IPR016102">
    <property type="entry name" value="Succinyl-CoA_synth-like"/>
</dbReference>
<dbReference type="SMART" id="SM00881">
    <property type="entry name" value="CoA_binding"/>
    <property type="match status" value="1"/>
</dbReference>
<dbReference type="InterPro" id="IPR013815">
    <property type="entry name" value="ATP_grasp_subdomain_1"/>
</dbReference>
<dbReference type="SUPFAM" id="SSF55729">
    <property type="entry name" value="Acyl-CoA N-acyltransferases (Nat)"/>
    <property type="match status" value="1"/>
</dbReference>
<dbReference type="InterPro" id="IPR051538">
    <property type="entry name" value="Acyl-CoA_Synth/Transferase"/>
</dbReference>
<reference evidence="6 7" key="1">
    <citation type="submission" date="2023-07" db="EMBL/GenBank/DDBJ databases">
        <title>Genomic Encyclopedia of Type Strains, Phase IV (KMG-IV): sequencing the most valuable type-strain genomes for metagenomic binning, comparative biology and taxonomic classification.</title>
        <authorList>
            <person name="Goeker M."/>
        </authorList>
    </citation>
    <scope>NUCLEOTIDE SEQUENCE [LARGE SCALE GENOMIC DNA]</scope>
    <source>
        <strain evidence="6 7">DSM 18695</strain>
    </source>
</reference>
<feature type="domain" description="N-acetyltransferase" evidence="5">
    <location>
        <begin position="727"/>
        <end position="879"/>
    </location>
</feature>
<dbReference type="InterPro" id="IPR036291">
    <property type="entry name" value="NAD(P)-bd_dom_sf"/>
</dbReference>
<evidence type="ECO:0000313" key="6">
    <source>
        <dbReference type="EMBL" id="MDQ0465968.1"/>
    </source>
</evidence>
<dbReference type="Gene3D" id="3.30.470.20">
    <property type="entry name" value="ATP-grasp fold, B domain"/>
    <property type="match status" value="1"/>
</dbReference>
<keyword evidence="7" id="KW-1185">Reference proteome</keyword>
<dbReference type="SUPFAM" id="SSF51735">
    <property type="entry name" value="NAD(P)-binding Rossmann-fold domains"/>
    <property type="match status" value="1"/>
</dbReference>
<protein>
    <submittedName>
        <fullName evidence="6">Acetyltransferase</fullName>
    </submittedName>
</protein>
<dbReference type="Pfam" id="PF19045">
    <property type="entry name" value="Ligase_CoA_2"/>
    <property type="match status" value="1"/>
</dbReference>
<dbReference type="Gene3D" id="3.40.630.30">
    <property type="match status" value="1"/>
</dbReference>
<keyword evidence="1" id="KW-0816">Tricarboxylic acid cycle</keyword>
<proteinExistence type="predicted"/>
<dbReference type="InterPro" id="IPR043938">
    <property type="entry name" value="Ligase_CoA_dom"/>
</dbReference>
<dbReference type="PROSITE" id="PS51186">
    <property type="entry name" value="GNAT"/>
    <property type="match status" value="1"/>
</dbReference>
<dbReference type="InterPro" id="IPR032875">
    <property type="entry name" value="Succ_CoA_lig_flav_dom"/>
</dbReference>
<dbReference type="EMBL" id="JAUSVS010000009">
    <property type="protein sequence ID" value="MDQ0465968.1"/>
    <property type="molecule type" value="Genomic_DNA"/>
</dbReference>
<evidence type="ECO:0000256" key="2">
    <source>
        <dbReference type="ARBA" id="ARBA00022598"/>
    </source>
</evidence>
<keyword evidence="3" id="KW-0547">Nucleotide-binding</keyword>
<dbReference type="PANTHER" id="PTHR43334">
    <property type="entry name" value="ACETATE--COA LIGASE [ADP-FORMING]"/>
    <property type="match status" value="1"/>
</dbReference>
<organism evidence="6 7">
    <name type="scientific">Caulobacter ginsengisoli</name>
    <dbReference type="NCBI Taxonomy" id="400775"/>
    <lineage>
        <taxon>Bacteria</taxon>
        <taxon>Pseudomonadati</taxon>
        <taxon>Pseudomonadota</taxon>
        <taxon>Alphaproteobacteria</taxon>
        <taxon>Caulobacterales</taxon>
        <taxon>Caulobacteraceae</taxon>
        <taxon>Caulobacter</taxon>
    </lineage>
</organism>
<dbReference type="PANTHER" id="PTHR43334:SF1">
    <property type="entry name" value="3-HYDROXYPROPIONATE--COA LIGASE [ADP-FORMING]"/>
    <property type="match status" value="1"/>
</dbReference>
<evidence type="ECO:0000259" key="5">
    <source>
        <dbReference type="PROSITE" id="PS51186"/>
    </source>
</evidence>
<dbReference type="InterPro" id="IPR003781">
    <property type="entry name" value="CoA-bd"/>
</dbReference>
<dbReference type="Pfam" id="PF13380">
    <property type="entry name" value="CoA_binding_2"/>
    <property type="match status" value="1"/>
</dbReference>
<dbReference type="Gene3D" id="3.40.50.720">
    <property type="entry name" value="NAD(P)-binding Rossmann-like Domain"/>
    <property type="match status" value="1"/>
</dbReference>
<accession>A0ABU0IVC0</accession>
<dbReference type="Pfam" id="PF13549">
    <property type="entry name" value="ATP-grasp_5"/>
    <property type="match status" value="1"/>
</dbReference>
<dbReference type="InterPro" id="IPR000182">
    <property type="entry name" value="GNAT_dom"/>
</dbReference>
<dbReference type="RefSeq" id="WP_307351722.1">
    <property type="nucleotide sequence ID" value="NZ_JAUSVS010000009.1"/>
</dbReference>